<sequence length="362" mass="40797">MIKKAVKLLGFIYIVGMLVGFSTAVNAAENQQALKGFSYKVILPENQHNSEVGYYDLRMEPSQQQTIQMQLNNSSDEEITILVSLNGAKTNSNGVIEYSKNDIEKDASLKYDFVDVVKAPEEVVIQPNSSEMLNMEITMPEASFEGYISGAVTIQQKDAQGQETDTNQGMIINKLAYQTGILLSEADTNEINQDMKLNRVYPDLNNFRNAIFINFSNVQPVYTEDMTVDVQIMGKASDEVLYDTKKANMRMAPNSLIDFPVSMNGERMVPGEYRAKILVTTKAGGKWQWEEAFKITDEEADKFNDQDLTLVQDAGVNWLLIAMIVGGLLLLILIIFLVIRFLKKKNKQNKRKNASSKRKKKK</sequence>
<dbReference type="Pfam" id="PF11797">
    <property type="entry name" value="WxLIP_HBD"/>
    <property type="match status" value="1"/>
</dbReference>
<feature type="transmembrane region" description="Helical" evidence="1">
    <location>
        <begin position="318"/>
        <end position="342"/>
    </location>
</feature>
<proteinExistence type="predicted"/>
<evidence type="ECO:0000259" key="3">
    <source>
        <dbReference type="Pfam" id="PF06030"/>
    </source>
</evidence>
<accession>A0A242K3J2</accession>
<gene>
    <name evidence="6" type="ORF">A5888_001855</name>
    <name evidence="5" type="ORF">A5888_002961</name>
</gene>
<evidence type="ECO:0000256" key="1">
    <source>
        <dbReference type="SAM" id="Phobius"/>
    </source>
</evidence>
<name>A0A242K3J2_9ENTE</name>
<reference evidence="6" key="2">
    <citation type="submission" date="2017-05" db="EMBL/GenBank/DDBJ databases">
        <authorList>
            <consortium name="The Broad Institute Genomics Platform"/>
            <consortium name="The Broad Institute Genomic Center for Infectious Diseases"/>
            <person name="Earl A."/>
            <person name="Manson A."/>
            <person name="Schwartman J."/>
            <person name="Gilmore M."/>
            <person name="Abouelleil A."/>
            <person name="Cao P."/>
            <person name="Chapman S."/>
            <person name="Cusick C."/>
            <person name="Shea T."/>
            <person name="Young S."/>
            <person name="Neafsey D."/>
            <person name="Nusbaum C."/>
            <person name="Birren B."/>
        </authorList>
    </citation>
    <scope>NUCLEOTIDE SEQUENCE</scope>
    <source>
        <strain evidence="6">9E7_DIV0242</strain>
    </source>
</reference>
<keyword evidence="1" id="KW-0812">Transmembrane</keyword>
<keyword evidence="2" id="KW-0732">Signal</keyword>
<dbReference type="EMBL" id="NGMM01000005">
    <property type="protein sequence ID" value="OTP13483.1"/>
    <property type="molecule type" value="Genomic_DNA"/>
</dbReference>
<reference evidence="6" key="3">
    <citation type="submission" date="2024-03" db="EMBL/GenBank/DDBJ databases">
        <title>The Genome Sequence of Enterococcus sp. DIV0242b.</title>
        <authorList>
            <consortium name="The Broad Institute Genomics Platform"/>
            <consortium name="The Broad Institute Microbial Omics Core"/>
            <consortium name="The Broad Institute Genomic Center for Infectious Diseases"/>
            <person name="Earl A."/>
            <person name="Manson A."/>
            <person name="Gilmore M."/>
            <person name="Schwartman J."/>
            <person name="Shea T."/>
            <person name="Abouelleil A."/>
            <person name="Cao P."/>
            <person name="Chapman S."/>
            <person name="Cusick C."/>
            <person name="Young S."/>
            <person name="Neafsey D."/>
            <person name="Nusbaum C."/>
            <person name="Birren B."/>
        </authorList>
    </citation>
    <scope>NUCLEOTIDE SEQUENCE</scope>
    <source>
        <strain evidence="6">9E7_DIV0242</strain>
    </source>
</reference>
<evidence type="ECO:0000313" key="5">
    <source>
        <dbReference type="EMBL" id="OTP13483.1"/>
    </source>
</evidence>
<evidence type="ECO:0000256" key="2">
    <source>
        <dbReference type="SAM" id="SignalP"/>
    </source>
</evidence>
<dbReference type="Proteomes" id="UP000195141">
    <property type="component" value="Chromosome"/>
</dbReference>
<feature type="domain" description="WxL Interacting Protein host binding" evidence="4">
    <location>
        <begin position="167"/>
        <end position="304"/>
    </location>
</feature>
<reference evidence="5" key="1">
    <citation type="submission" date="2017-05" db="EMBL/GenBank/DDBJ databases">
        <title>The Genome Sequence of Enterococcus sp. 9E7_DIV0242.</title>
        <authorList>
            <consortium name="The Broad Institute Genomics Platform"/>
            <consortium name="The Broad Institute Genomic Center for Infectious Diseases"/>
            <person name="Earl A."/>
            <person name="Manson A."/>
            <person name="Schwartman J."/>
            <person name="Gilmore M."/>
            <person name="Abouelleil A."/>
            <person name="Cao P."/>
            <person name="Chapman S."/>
            <person name="Cusick C."/>
            <person name="Shea T."/>
            <person name="Young S."/>
            <person name="Neafsey D."/>
            <person name="Nusbaum C."/>
            <person name="Birren B."/>
        </authorList>
    </citation>
    <scope>NUCLEOTIDE SEQUENCE [LARGE SCALE GENOMIC DNA]</scope>
    <source>
        <strain evidence="5">9E7_DIV0242</strain>
    </source>
</reference>
<feature type="signal peptide" evidence="2">
    <location>
        <begin position="1"/>
        <end position="27"/>
    </location>
</feature>
<keyword evidence="1" id="KW-1133">Transmembrane helix</keyword>
<evidence type="ECO:0000313" key="6">
    <source>
        <dbReference type="EMBL" id="WYJ90127.1"/>
    </source>
</evidence>
<dbReference type="AlphaFoldDB" id="A0A242K3J2"/>
<feature type="chain" id="PRO_5012692777" evidence="2">
    <location>
        <begin position="28"/>
        <end position="362"/>
    </location>
</feature>
<dbReference type="InterPro" id="IPR010317">
    <property type="entry name" value="WxLIP_PGBD"/>
</dbReference>
<dbReference type="EMBL" id="CP147247">
    <property type="protein sequence ID" value="WYJ90127.1"/>
    <property type="molecule type" value="Genomic_DNA"/>
</dbReference>
<keyword evidence="7" id="KW-1185">Reference proteome</keyword>
<feature type="domain" description="WxL Interacting Protein peptidoglycan binding" evidence="3">
    <location>
        <begin position="37"/>
        <end position="155"/>
    </location>
</feature>
<evidence type="ECO:0000259" key="4">
    <source>
        <dbReference type="Pfam" id="PF11797"/>
    </source>
</evidence>
<dbReference type="OrthoDB" id="2148359at2"/>
<dbReference type="RefSeq" id="WP_086349975.1">
    <property type="nucleotide sequence ID" value="NZ_CP147247.1"/>
</dbReference>
<evidence type="ECO:0000313" key="7">
    <source>
        <dbReference type="Proteomes" id="UP000195141"/>
    </source>
</evidence>
<dbReference type="InterPro" id="IPR021759">
    <property type="entry name" value="WxLIP_HBD"/>
</dbReference>
<keyword evidence="1" id="KW-0472">Membrane</keyword>
<protein>
    <submittedName>
        <fullName evidence="5">Uncharacterized protein</fullName>
    </submittedName>
</protein>
<organism evidence="5">
    <name type="scientific">Candidatus Enterococcus clewellii</name>
    <dbReference type="NCBI Taxonomy" id="1834193"/>
    <lineage>
        <taxon>Bacteria</taxon>
        <taxon>Bacillati</taxon>
        <taxon>Bacillota</taxon>
        <taxon>Bacilli</taxon>
        <taxon>Lactobacillales</taxon>
        <taxon>Enterococcaceae</taxon>
        <taxon>Enterococcus</taxon>
    </lineage>
</organism>
<dbReference type="Pfam" id="PF06030">
    <property type="entry name" value="WxLIP_PGBD"/>
    <property type="match status" value="1"/>
</dbReference>